<evidence type="ECO:0000313" key="2">
    <source>
        <dbReference type="Proteomes" id="UP001165740"/>
    </source>
</evidence>
<keyword evidence="2" id="KW-1185">Reference proteome</keyword>
<protein>
    <submittedName>
        <fullName evidence="3">Uncharacterized protein LOC106075461 isoform X1</fullName>
    </submittedName>
</protein>
<dbReference type="OrthoDB" id="5984625at2759"/>
<organism evidence="2 3">
    <name type="scientific">Biomphalaria glabrata</name>
    <name type="common">Bloodfluke planorb</name>
    <name type="synonym">Freshwater snail</name>
    <dbReference type="NCBI Taxonomy" id="6526"/>
    <lineage>
        <taxon>Eukaryota</taxon>
        <taxon>Metazoa</taxon>
        <taxon>Spiralia</taxon>
        <taxon>Lophotrochozoa</taxon>
        <taxon>Mollusca</taxon>
        <taxon>Gastropoda</taxon>
        <taxon>Heterobranchia</taxon>
        <taxon>Euthyneura</taxon>
        <taxon>Panpulmonata</taxon>
        <taxon>Hygrophila</taxon>
        <taxon>Lymnaeoidea</taxon>
        <taxon>Planorbidae</taxon>
        <taxon>Biomphalaria</taxon>
    </lineage>
</organism>
<evidence type="ECO:0000313" key="3">
    <source>
        <dbReference type="RefSeq" id="XP_055893854.1"/>
    </source>
</evidence>
<gene>
    <name evidence="3" type="primary">LOC106075461</name>
</gene>
<feature type="region of interest" description="Disordered" evidence="1">
    <location>
        <begin position="358"/>
        <end position="379"/>
    </location>
</feature>
<dbReference type="PANTHER" id="PTHR33769:SF2">
    <property type="entry name" value="TESTIS-EXPRESSED PROTEIN 26"/>
    <property type="match status" value="1"/>
</dbReference>
<evidence type="ECO:0000256" key="1">
    <source>
        <dbReference type="SAM" id="MobiDB-lite"/>
    </source>
</evidence>
<dbReference type="PANTHER" id="PTHR33769">
    <property type="entry name" value="TESTIS-EXPRESSED PROTEIN 26 ISOFORM X3"/>
    <property type="match status" value="1"/>
</dbReference>
<name>A0A9W3B311_BIOGL</name>
<dbReference type="GeneID" id="106075461"/>
<accession>A0A9W3B311</accession>
<sequence length="480" mass="53437">MATAMVDTDRSVSSVSSLNQSPKIMSTDVVNTETKLGESVLSPVFLKELESYYTKADVRDKARCLELITSVTLGEELKKQVRQANKRPMTAMPAFNCKSSAIKPYQTSYDRDYPPKLEQSVWALRPMTSQGYATTVPKSQPPGPTTYDVEFCRKYQKPATPERIGTASGNRRNNPHPSQAFMVWRFPRNSQYNPETAEKISEELTNERLNQITKRLCQSVYQSDYLGIPQGFQVKSAFNTAPDWRDSVPYGMESNQRESYQQPFQQRELQVPVTRYGSNAQKNIPAVTVIPTANKHLIGVNGRTTYDRHYNDNAGPVVEQIRDVGKKLGHEALKKYYQTSSGEDKELIGKLMEEFNITPPPARPGSRPLCPSPPARSPSKILTASPSLCQTALQTPGDTPALNRSALLSKTGNRKSAQTVRLTPTMTHVKETSHSSSPNGHQRHLVPAATPILIPHYPMHYPSMPTSPISVPFSPPMALS</sequence>
<dbReference type="RefSeq" id="XP_055893854.1">
    <property type="nucleotide sequence ID" value="XM_056037879.1"/>
</dbReference>
<dbReference type="Proteomes" id="UP001165740">
    <property type="component" value="Chromosome 8"/>
</dbReference>
<dbReference type="InterPro" id="IPR043460">
    <property type="entry name" value="MEDAG/TEX26"/>
</dbReference>
<dbReference type="AlphaFoldDB" id="A0A9W3B311"/>
<dbReference type="GO" id="GO:0005737">
    <property type="term" value="C:cytoplasm"/>
    <property type="evidence" value="ECO:0007669"/>
    <property type="project" value="TreeGrafter"/>
</dbReference>
<proteinExistence type="predicted"/>
<reference evidence="3" key="1">
    <citation type="submission" date="2025-08" db="UniProtKB">
        <authorList>
            <consortium name="RefSeq"/>
        </authorList>
    </citation>
    <scope>IDENTIFICATION</scope>
</reference>
<dbReference type="OMA" id="FESFMVW"/>